<dbReference type="GO" id="GO:0016020">
    <property type="term" value="C:membrane"/>
    <property type="evidence" value="ECO:0007669"/>
    <property type="project" value="InterPro"/>
</dbReference>
<evidence type="ECO:0000256" key="2">
    <source>
        <dbReference type="ARBA" id="ARBA00022475"/>
    </source>
</evidence>
<feature type="domain" description="ABC transporter" evidence="9">
    <location>
        <begin position="1"/>
        <end position="234"/>
    </location>
</feature>
<dbReference type="SMART" id="SM00382">
    <property type="entry name" value="AAA"/>
    <property type="match status" value="1"/>
</dbReference>
<accession>A0A1I0QEA5</accession>
<evidence type="ECO:0000256" key="3">
    <source>
        <dbReference type="ARBA" id="ARBA00022496"/>
    </source>
</evidence>
<evidence type="ECO:0000313" key="11">
    <source>
        <dbReference type="Proteomes" id="UP000199437"/>
    </source>
</evidence>
<keyword evidence="11" id="KW-1185">Reference proteome</keyword>
<keyword evidence="4" id="KW-0547">Nucleotide-binding</keyword>
<dbReference type="InterPro" id="IPR027417">
    <property type="entry name" value="P-loop_NTPase"/>
</dbReference>
<keyword evidence="5 10" id="KW-0067">ATP-binding</keyword>
<dbReference type="GeneID" id="99986962"/>
<dbReference type="InterPro" id="IPR003439">
    <property type="entry name" value="ABC_transporter-like_ATP-bd"/>
</dbReference>
<keyword evidence="8" id="KW-0472">Membrane</keyword>
<keyword evidence="2" id="KW-1003">Cell membrane</keyword>
<dbReference type="OrthoDB" id="9802264at2"/>
<dbReference type="PROSITE" id="PS50893">
    <property type="entry name" value="ABC_TRANSPORTER_2"/>
    <property type="match status" value="1"/>
</dbReference>
<evidence type="ECO:0000256" key="4">
    <source>
        <dbReference type="ARBA" id="ARBA00022741"/>
    </source>
</evidence>
<dbReference type="InterPro" id="IPR017871">
    <property type="entry name" value="ABC_transporter-like_CS"/>
</dbReference>
<proteinExistence type="predicted"/>
<evidence type="ECO:0000256" key="8">
    <source>
        <dbReference type="ARBA" id="ARBA00023136"/>
    </source>
</evidence>
<dbReference type="GO" id="GO:0015408">
    <property type="term" value="F:ABC-type ferric iron transporter activity"/>
    <property type="evidence" value="ECO:0007669"/>
    <property type="project" value="InterPro"/>
</dbReference>
<dbReference type="PANTHER" id="PTHR42781">
    <property type="entry name" value="SPERMIDINE/PUTRESCINE IMPORT ATP-BINDING PROTEIN POTA"/>
    <property type="match status" value="1"/>
</dbReference>
<keyword evidence="7" id="KW-0406">Ion transport</keyword>
<dbReference type="InterPro" id="IPR050093">
    <property type="entry name" value="ABC_SmlMolc_Importer"/>
</dbReference>
<keyword evidence="1" id="KW-0813">Transport</keyword>
<dbReference type="GO" id="GO:0016887">
    <property type="term" value="F:ATP hydrolysis activity"/>
    <property type="evidence" value="ECO:0007669"/>
    <property type="project" value="InterPro"/>
</dbReference>
<evidence type="ECO:0000259" key="9">
    <source>
        <dbReference type="PROSITE" id="PS50893"/>
    </source>
</evidence>
<dbReference type="PANTHER" id="PTHR42781:SF4">
    <property type="entry name" value="SPERMIDINE_PUTRESCINE IMPORT ATP-BINDING PROTEIN POTA"/>
    <property type="match status" value="1"/>
</dbReference>
<evidence type="ECO:0000256" key="5">
    <source>
        <dbReference type="ARBA" id="ARBA00022840"/>
    </source>
</evidence>
<dbReference type="STRING" id="1267423.SAMN05216290_2256"/>
<keyword evidence="3" id="KW-0410">Iron transport</keyword>
<evidence type="ECO:0000313" key="10">
    <source>
        <dbReference type="EMBL" id="SEW25395.1"/>
    </source>
</evidence>
<organism evidence="10 11">
    <name type="scientific">Roseivirga pacifica</name>
    <dbReference type="NCBI Taxonomy" id="1267423"/>
    <lineage>
        <taxon>Bacteria</taxon>
        <taxon>Pseudomonadati</taxon>
        <taxon>Bacteroidota</taxon>
        <taxon>Cytophagia</taxon>
        <taxon>Cytophagales</taxon>
        <taxon>Roseivirgaceae</taxon>
        <taxon>Roseivirga</taxon>
    </lineage>
</organism>
<protein>
    <submittedName>
        <fullName evidence="10">Molybdate transport system ATP-binding protein</fullName>
    </submittedName>
</protein>
<evidence type="ECO:0000256" key="7">
    <source>
        <dbReference type="ARBA" id="ARBA00023065"/>
    </source>
</evidence>
<dbReference type="EMBL" id="FOIR01000002">
    <property type="protein sequence ID" value="SEW25395.1"/>
    <property type="molecule type" value="Genomic_DNA"/>
</dbReference>
<dbReference type="SUPFAM" id="SSF52540">
    <property type="entry name" value="P-loop containing nucleoside triphosphate hydrolases"/>
    <property type="match status" value="1"/>
</dbReference>
<dbReference type="PROSITE" id="PS00211">
    <property type="entry name" value="ABC_TRANSPORTER_1"/>
    <property type="match status" value="1"/>
</dbReference>
<dbReference type="InterPro" id="IPR015853">
    <property type="entry name" value="ABC_transpr_FbpC"/>
</dbReference>
<evidence type="ECO:0000256" key="1">
    <source>
        <dbReference type="ARBA" id="ARBA00022448"/>
    </source>
</evidence>
<sequence length="290" mass="31887">MIELKVRKTLLSHQGKMELDVDLQIGKGDFVVVGGKSGAGKTSLLRMLAGLLNPDSGTIKVADKTWFDKGQKLNLSPQQRQLGFVFQDFALFPNMTVRQNLEYALKKGASTNIIDELIDMMELGELESRKPDTLSGGQKQRVALARSLVQKPKILLLDEPLSALDPEIRAKLQDYLSKIHKAFELTTIMVSHDITEAIKLADRMIELDNGSVTKSGTPAQLFGDAKLSGKFQFTGIVLTIESQDFLNILSLVVGKEVVRVVVDESEAKKLSPGDKVIVASKAFNPIIKKL</sequence>
<dbReference type="GO" id="GO:0005524">
    <property type="term" value="F:ATP binding"/>
    <property type="evidence" value="ECO:0007669"/>
    <property type="project" value="UniProtKB-KW"/>
</dbReference>
<dbReference type="Pfam" id="PF00005">
    <property type="entry name" value="ABC_tran"/>
    <property type="match status" value="1"/>
</dbReference>
<keyword evidence="6" id="KW-0408">Iron</keyword>
<dbReference type="AlphaFoldDB" id="A0A1I0QEA5"/>
<dbReference type="InterPro" id="IPR003593">
    <property type="entry name" value="AAA+_ATPase"/>
</dbReference>
<gene>
    <name evidence="10" type="ORF">SAMN05216290_2256</name>
</gene>
<dbReference type="CDD" id="cd03259">
    <property type="entry name" value="ABC_Carb_Solutes_like"/>
    <property type="match status" value="1"/>
</dbReference>
<dbReference type="Proteomes" id="UP000199437">
    <property type="component" value="Unassembled WGS sequence"/>
</dbReference>
<dbReference type="Gene3D" id="3.40.50.300">
    <property type="entry name" value="P-loop containing nucleotide triphosphate hydrolases"/>
    <property type="match status" value="1"/>
</dbReference>
<evidence type="ECO:0000256" key="6">
    <source>
        <dbReference type="ARBA" id="ARBA00023004"/>
    </source>
</evidence>
<name>A0A1I0QEA5_9BACT</name>
<reference evidence="11" key="1">
    <citation type="submission" date="2016-10" db="EMBL/GenBank/DDBJ databases">
        <authorList>
            <person name="Varghese N."/>
            <person name="Submissions S."/>
        </authorList>
    </citation>
    <scope>NUCLEOTIDE SEQUENCE [LARGE SCALE GENOMIC DNA]</scope>
    <source>
        <strain evidence="11">CGMCC 1.12402</strain>
    </source>
</reference>
<dbReference type="RefSeq" id="WP_090258685.1">
    <property type="nucleotide sequence ID" value="NZ_FOIR01000002.1"/>
</dbReference>